<feature type="domain" description="Ribonucleotide reductase large subunit N-terminal" evidence="13">
    <location>
        <begin position="128"/>
        <end position="181"/>
    </location>
</feature>
<dbReference type="GO" id="GO:0031419">
    <property type="term" value="F:cobalamin binding"/>
    <property type="evidence" value="ECO:0007669"/>
    <property type="project" value="UniProtKB-KW"/>
</dbReference>
<dbReference type="RefSeq" id="WP_041090247.1">
    <property type="nucleotide sequence ID" value="NZ_JXRP01000019.1"/>
</dbReference>
<evidence type="ECO:0000256" key="2">
    <source>
        <dbReference type="ARBA" id="ARBA00007405"/>
    </source>
</evidence>
<accession>A0A0C2R260</accession>
<dbReference type="InterPro" id="IPR013509">
    <property type="entry name" value="RNR_lsu_N"/>
</dbReference>
<evidence type="ECO:0000256" key="4">
    <source>
        <dbReference type="ARBA" id="ARBA00022634"/>
    </source>
</evidence>
<feature type="domain" description="Ribonucleotide reductase large subunit C-terminal" evidence="14">
    <location>
        <begin position="188"/>
        <end position="767"/>
    </location>
</feature>
<dbReference type="Proteomes" id="UP000031938">
    <property type="component" value="Unassembled WGS sequence"/>
</dbReference>
<keyword evidence="8" id="KW-1015">Disulfide bond</keyword>
<proteinExistence type="inferred from homology"/>
<dbReference type="PANTHER" id="PTHR43371">
    <property type="entry name" value="VITAMIN B12-DEPENDENT RIBONUCLEOTIDE REDUCTASE"/>
    <property type="match status" value="1"/>
</dbReference>
<name>A0A0C2R260_9BACL</name>
<protein>
    <recommendedName>
        <fullName evidence="11">Vitamin B12-dependent ribonucleotide reductase</fullName>
        <ecNumber evidence="11">1.17.4.1</ecNumber>
    </recommendedName>
</protein>
<dbReference type="SUPFAM" id="SSF51998">
    <property type="entry name" value="PFL-like glycyl radical enzymes"/>
    <property type="match status" value="1"/>
</dbReference>
<dbReference type="GO" id="GO:0004748">
    <property type="term" value="F:ribonucleoside-diphosphate reductase activity, thioredoxin disulfide as acceptor"/>
    <property type="evidence" value="ECO:0007669"/>
    <property type="project" value="UniProtKB-EC"/>
</dbReference>
<dbReference type="PRINTS" id="PR01183">
    <property type="entry name" value="RIBORDTASEM1"/>
</dbReference>
<dbReference type="GO" id="GO:0005524">
    <property type="term" value="F:ATP binding"/>
    <property type="evidence" value="ECO:0007669"/>
    <property type="project" value="InterPro"/>
</dbReference>
<evidence type="ECO:0000256" key="10">
    <source>
        <dbReference type="ARBA" id="ARBA00047754"/>
    </source>
</evidence>
<comment type="function">
    <text evidence="11">Catalyzes the reduction of ribonucleotides to deoxyribonucleotides. May function to provide a pool of deoxyribonucleotide precursors for DNA repair during oxygen limitation and/or for immediate growth after restoration of oxygen.</text>
</comment>
<comment type="catalytic activity">
    <reaction evidence="10 11">
        <text>a 2'-deoxyribonucleoside 5'-diphosphate + [thioredoxin]-disulfide + H2O = a ribonucleoside 5'-diphosphate + [thioredoxin]-dithiol</text>
        <dbReference type="Rhea" id="RHEA:23252"/>
        <dbReference type="Rhea" id="RHEA-COMP:10698"/>
        <dbReference type="Rhea" id="RHEA-COMP:10700"/>
        <dbReference type="ChEBI" id="CHEBI:15377"/>
        <dbReference type="ChEBI" id="CHEBI:29950"/>
        <dbReference type="ChEBI" id="CHEBI:50058"/>
        <dbReference type="ChEBI" id="CHEBI:57930"/>
        <dbReference type="ChEBI" id="CHEBI:73316"/>
        <dbReference type="EC" id="1.17.4.1"/>
    </reaction>
</comment>
<keyword evidence="16" id="KW-1185">Reference proteome</keyword>
<comment type="cofactor">
    <cofactor evidence="1 11">
        <name>adenosylcob(III)alamin</name>
        <dbReference type="ChEBI" id="CHEBI:18408"/>
    </cofactor>
</comment>
<dbReference type="Pfam" id="PF00317">
    <property type="entry name" value="Ribonuc_red_lgN"/>
    <property type="match status" value="1"/>
</dbReference>
<keyword evidence="5 11" id="KW-0547">Nucleotide-binding</keyword>
<evidence type="ECO:0000256" key="3">
    <source>
        <dbReference type="ARBA" id="ARBA00022628"/>
    </source>
</evidence>
<feature type="region of interest" description="Disordered" evidence="12">
    <location>
        <begin position="218"/>
        <end position="239"/>
    </location>
</feature>
<keyword evidence="4 11" id="KW-0237">DNA synthesis</keyword>
<dbReference type="PATRIC" id="fig|889306.3.peg.3355"/>
<keyword evidence="6 11" id="KW-0560">Oxidoreductase</keyword>
<comment type="similarity">
    <text evidence="2 11">Belongs to the ribonucleoside diphosphate reductase class-2 family.</text>
</comment>
<keyword evidence="3 11" id="KW-0846">Cobalamin</keyword>
<keyword evidence="7" id="KW-0215">Deoxyribonucleotide synthesis</keyword>
<dbReference type="EMBL" id="JXRP01000019">
    <property type="protein sequence ID" value="KIL44375.1"/>
    <property type="molecule type" value="Genomic_DNA"/>
</dbReference>
<evidence type="ECO:0000259" key="14">
    <source>
        <dbReference type="Pfam" id="PF02867"/>
    </source>
</evidence>
<dbReference type="InterPro" id="IPR000788">
    <property type="entry name" value="RNR_lg_C"/>
</dbReference>
<dbReference type="InterPro" id="IPR050862">
    <property type="entry name" value="RdRp_reductase_class-2"/>
</dbReference>
<dbReference type="Gene3D" id="3.20.70.20">
    <property type="match status" value="1"/>
</dbReference>
<evidence type="ECO:0000256" key="7">
    <source>
        <dbReference type="ARBA" id="ARBA00023116"/>
    </source>
</evidence>
<keyword evidence="9 11" id="KW-0170">Cobalt</keyword>
<organism evidence="15 16">
    <name type="scientific">Jeotgalibacillus soli</name>
    <dbReference type="NCBI Taxonomy" id="889306"/>
    <lineage>
        <taxon>Bacteria</taxon>
        <taxon>Bacillati</taxon>
        <taxon>Bacillota</taxon>
        <taxon>Bacilli</taxon>
        <taxon>Bacillales</taxon>
        <taxon>Caryophanaceae</taxon>
        <taxon>Jeotgalibacillus</taxon>
    </lineage>
</organism>
<evidence type="ECO:0000256" key="1">
    <source>
        <dbReference type="ARBA" id="ARBA00001922"/>
    </source>
</evidence>
<dbReference type="GO" id="GO:0009263">
    <property type="term" value="P:deoxyribonucleotide biosynthetic process"/>
    <property type="evidence" value="ECO:0007669"/>
    <property type="project" value="UniProtKB-KW"/>
</dbReference>
<reference evidence="15 16" key="1">
    <citation type="submission" date="2015-01" db="EMBL/GenBank/DDBJ databases">
        <title>Genome sequencing of Jeotgalibacillus soli.</title>
        <authorList>
            <person name="Goh K.M."/>
            <person name="Chan K.-G."/>
            <person name="Yaakop A.S."/>
            <person name="Ee R."/>
            <person name="Gan H.M."/>
            <person name="Chan C.S."/>
        </authorList>
    </citation>
    <scope>NUCLEOTIDE SEQUENCE [LARGE SCALE GENOMIC DNA]</scope>
    <source>
        <strain evidence="15 16">P9</strain>
    </source>
</reference>
<dbReference type="OrthoDB" id="9762933at2"/>
<evidence type="ECO:0000256" key="8">
    <source>
        <dbReference type="ARBA" id="ARBA00023157"/>
    </source>
</evidence>
<dbReference type="NCBIfam" id="TIGR02504">
    <property type="entry name" value="NrdJ_Z"/>
    <property type="match status" value="1"/>
</dbReference>
<evidence type="ECO:0000256" key="5">
    <source>
        <dbReference type="ARBA" id="ARBA00022741"/>
    </source>
</evidence>
<sequence length="850" mass="95211">MTTLSAQTTSIDVEQLNKDIALFDQVHPITKEMKLTHKGVSRLVMLDRYAFKDTEKKTLREGDFVVLTIREDPKFPARGLGFIQSIDQERREAKVLIAEEFRNSLDTPIEIETGIVNRSLDVIEKPLEVYYEQIARRNATGLASIEKTEELRKEWTEKFYEELSSLHFVPAGRVLYGAGAKTDVTFFNCYVMPFVKDSREGISEHRKQVMEIMSRGGGVGTNGSTLRPRNTLARGVNGKSSGSVSWLDDIAKLTHLVEQGGSRRGAQMIMLSDWHPDIIEFIISKMQNPRILRFLLENTKDELIKKIAQEKLKFTPLTEQEAGMYQSIVNYKNMQGQGGFNDKIIEDAEEKLLTGGTYSVHNSEFLTGANISVCLTKEFMDAVENDSSYELRFPDVESYSPEEMAIYNEKWHEVGDVREWEKQGFGVRTYRTIKAKELWNLINICATYSAEPGIFFIDNANDMTNAKAYGQQVVATNPCGEQPLAPYSVCNLAAVNLAEFADKKNKTVHFEKLKKTVEIGVRMQDNVIDATPYFLEANKTQALGERRVGLGVMGMADLLIYCEKEYGSKEGNDLVDQIFEVIATTAYRTSIELAKERGVFPFLEGTTEEETASLRKAFTETGFMQKMPEDVKQGILAHGIRNSHLLTVAPTGSTGTMVGVSTGLEPYFSFTYYRSGRLGKFIEVKADIVREYLDANPGVDEENLPNWFVTAMELSPEAHADTQCVIQRWIDSSISKTVNAPKGYSVEQVESVYQRLYKGGAKGGTVYVDGSRDSQVLTLKAEENQMIDQNPTKKKQTVVLVDTIQALRSTDVTIGSEIGNTCPVCRKGEVREIGGCNTCTNCNAQLKCGL</sequence>
<evidence type="ECO:0000313" key="16">
    <source>
        <dbReference type="Proteomes" id="UP000031938"/>
    </source>
</evidence>
<evidence type="ECO:0000256" key="11">
    <source>
        <dbReference type="RuleBase" id="RU364064"/>
    </source>
</evidence>
<dbReference type="AlphaFoldDB" id="A0A0C2R260"/>
<evidence type="ECO:0000313" key="15">
    <source>
        <dbReference type="EMBL" id="KIL44375.1"/>
    </source>
</evidence>
<dbReference type="EC" id="1.17.4.1" evidence="11"/>
<dbReference type="GO" id="GO:0071897">
    <property type="term" value="P:DNA biosynthetic process"/>
    <property type="evidence" value="ECO:0007669"/>
    <property type="project" value="UniProtKB-KW"/>
</dbReference>
<evidence type="ECO:0000256" key="9">
    <source>
        <dbReference type="ARBA" id="ARBA00023285"/>
    </source>
</evidence>
<evidence type="ECO:0000259" key="13">
    <source>
        <dbReference type="Pfam" id="PF00317"/>
    </source>
</evidence>
<gene>
    <name evidence="15" type="ORF">KP78_33390</name>
</gene>
<evidence type="ECO:0000256" key="6">
    <source>
        <dbReference type="ARBA" id="ARBA00023002"/>
    </source>
</evidence>
<dbReference type="PANTHER" id="PTHR43371:SF1">
    <property type="entry name" value="RIBONUCLEOSIDE-DIPHOSPHATE REDUCTASE"/>
    <property type="match status" value="1"/>
</dbReference>
<dbReference type="CDD" id="cd02888">
    <property type="entry name" value="RNR_II_dimer"/>
    <property type="match status" value="1"/>
</dbReference>
<dbReference type="NCBIfam" id="NF005991">
    <property type="entry name" value="PRK08115.1"/>
    <property type="match status" value="1"/>
</dbReference>
<dbReference type="STRING" id="889306.KP78_33390"/>
<dbReference type="Pfam" id="PF02867">
    <property type="entry name" value="Ribonuc_red_lgC"/>
    <property type="match status" value="1"/>
</dbReference>
<dbReference type="InterPro" id="IPR013344">
    <property type="entry name" value="RNR_NrdJ/NrdZ"/>
</dbReference>
<comment type="caution">
    <text evidence="15">The sequence shown here is derived from an EMBL/GenBank/DDBJ whole genome shotgun (WGS) entry which is preliminary data.</text>
</comment>
<evidence type="ECO:0000256" key="12">
    <source>
        <dbReference type="SAM" id="MobiDB-lite"/>
    </source>
</evidence>